<evidence type="ECO:0000256" key="2">
    <source>
        <dbReference type="ARBA" id="ARBA00022448"/>
    </source>
</evidence>
<reference evidence="11" key="3">
    <citation type="submission" date="2025-04" db="UniProtKB">
        <authorList>
            <consortium name="RefSeq"/>
        </authorList>
    </citation>
    <scope>IDENTIFICATION</scope>
    <source>
        <strain evidence="11">CBS 781.70</strain>
    </source>
</reference>
<dbReference type="RefSeq" id="XP_033530316.1">
    <property type="nucleotide sequence ID" value="XM_033676787.1"/>
</dbReference>
<evidence type="ECO:0000313" key="11">
    <source>
        <dbReference type="RefSeq" id="XP_033530316.1"/>
    </source>
</evidence>
<dbReference type="Pfam" id="PF25539">
    <property type="entry name" value="Bestrophin_2"/>
    <property type="match status" value="1"/>
</dbReference>
<dbReference type="GO" id="GO:0005254">
    <property type="term" value="F:chloride channel activity"/>
    <property type="evidence" value="ECO:0007669"/>
    <property type="project" value="InterPro"/>
</dbReference>
<keyword evidence="10" id="KW-1185">Reference proteome</keyword>
<protein>
    <submittedName>
        <fullName evidence="9 11">UPF0187-domain-containing protein</fullName>
    </submittedName>
</protein>
<evidence type="ECO:0000256" key="7">
    <source>
        <dbReference type="ARBA" id="ARBA00023136"/>
    </source>
</evidence>
<gene>
    <name evidence="9 11" type="ORF">P152DRAFT_404884</name>
</gene>
<evidence type="ECO:0000256" key="1">
    <source>
        <dbReference type="ARBA" id="ARBA00004651"/>
    </source>
</evidence>
<keyword evidence="6" id="KW-0406">Ion transport</keyword>
<evidence type="ECO:0000256" key="4">
    <source>
        <dbReference type="ARBA" id="ARBA00022692"/>
    </source>
</evidence>
<organism evidence="9">
    <name type="scientific">Eremomyces bilateralis CBS 781.70</name>
    <dbReference type="NCBI Taxonomy" id="1392243"/>
    <lineage>
        <taxon>Eukaryota</taxon>
        <taxon>Fungi</taxon>
        <taxon>Dikarya</taxon>
        <taxon>Ascomycota</taxon>
        <taxon>Pezizomycotina</taxon>
        <taxon>Dothideomycetes</taxon>
        <taxon>Dothideomycetes incertae sedis</taxon>
        <taxon>Eremomycetales</taxon>
        <taxon>Eremomycetaceae</taxon>
        <taxon>Eremomyces</taxon>
    </lineage>
</organism>
<keyword evidence="5 8" id="KW-1133">Transmembrane helix</keyword>
<dbReference type="PANTHER" id="PTHR33281">
    <property type="entry name" value="UPF0187 PROTEIN YNEE"/>
    <property type="match status" value="1"/>
</dbReference>
<dbReference type="PANTHER" id="PTHR33281:SF19">
    <property type="entry name" value="VOLTAGE-DEPENDENT ANION CHANNEL-FORMING PROTEIN YNEE"/>
    <property type="match status" value="1"/>
</dbReference>
<accession>A0A6G1FS51</accession>
<dbReference type="Proteomes" id="UP000504638">
    <property type="component" value="Unplaced"/>
</dbReference>
<sequence>MSPLKLDGRPRFRRRSTTDIEDYFAGPKEYDRHSKWPIFMRLHGSILPEMILPLIVVGCWSTAITVISELVTPLGISNVLLTVLGFVVGLALSFRSSTAYERYAEGRKYWGQLIQTAQTLARTIWIHVHEREETYTEDLLGKVTALNLIVAFCIALKHRLRFEPFIHYDDICGLVDHLDTFARDASDIDGGNEKRHGLLKATGQYLGVSFAESNPRKVMKKATKPLGNLPLEILSYLSIYIETSMRDEMLRTSMFQVHAANSISTFNEVLVGCERVLNTPLPTAYTIAIAQITWLYIIILPFQLVGTLNWIAIPGSLVAAYIILGLALIGREIENPFGRDVNDLPLDQFCDVLSEEIDTIMSIKMPTPNEWMKVPENKVLYPISNSSFAAWNARGEKAVREALSSKAKMGFQTKKSMQENRVDSDQTA</sequence>
<dbReference type="InterPro" id="IPR044669">
    <property type="entry name" value="YneE/VCCN1/2-like"/>
</dbReference>
<evidence type="ECO:0000256" key="5">
    <source>
        <dbReference type="ARBA" id="ARBA00022989"/>
    </source>
</evidence>
<keyword evidence="2" id="KW-0813">Transport</keyword>
<dbReference type="GO" id="GO:0005886">
    <property type="term" value="C:plasma membrane"/>
    <property type="evidence" value="ECO:0007669"/>
    <property type="project" value="UniProtKB-SubCell"/>
</dbReference>
<evidence type="ECO:0000313" key="9">
    <source>
        <dbReference type="EMBL" id="KAF1808685.1"/>
    </source>
</evidence>
<evidence type="ECO:0000313" key="10">
    <source>
        <dbReference type="Proteomes" id="UP000504638"/>
    </source>
</evidence>
<dbReference type="AlphaFoldDB" id="A0A6G1FS51"/>
<name>A0A6G1FS51_9PEZI</name>
<feature type="transmembrane region" description="Helical" evidence="8">
    <location>
        <begin position="50"/>
        <end position="68"/>
    </location>
</feature>
<proteinExistence type="predicted"/>
<feature type="transmembrane region" description="Helical" evidence="8">
    <location>
        <begin position="310"/>
        <end position="329"/>
    </location>
</feature>
<feature type="transmembrane region" description="Helical" evidence="8">
    <location>
        <begin position="284"/>
        <end position="304"/>
    </location>
</feature>
<keyword evidence="4 8" id="KW-0812">Transmembrane</keyword>
<evidence type="ECO:0000256" key="3">
    <source>
        <dbReference type="ARBA" id="ARBA00022475"/>
    </source>
</evidence>
<keyword evidence="7 8" id="KW-0472">Membrane</keyword>
<comment type="subcellular location">
    <subcellularLocation>
        <location evidence="1">Cell membrane</location>
        <topology evidence="1">Multi-pass membrane protein</topology>
    </subcellularLocation>
</comment>
<evidence type="ECO:0000256" key="6">
    <source>
        <dbReference type="ARBA" id="ARBA00023065"/>
    </source>
</evidence>
<reference evidence="9 11" key="1">
    <citation type="submission" date="2020-01" db="EMBL/GenBank/DDBJ databases">
        <authorList>
            <consortium name="DOE Joint Genome Institute"/>
            <person name="Haridas S."/>
            <person name="Albert R."/>
            <person name="Binder M."/>
            <person name="Bloem J."/>
            <person name="Labutti K."/>
            <person name="Salamov A."/>
            <person name="Andreopoulos B."/>
            <person name="Baker S.E."/>
            <person name="Barry K."/>
            <person name="Bills G."/>
            <person name="Bluhm B.H."/>
            <person name="Cannon C."/>
            <person name="Castanera R."/>
            <person name="Culley D.E."/>
            <person name="Daum C."/>
            <person name="Ezra D."/>
            <person name="Gonzalez J.B."/>
            <person name="Henrissat B."/>
            <person name="Kuo A."/>
            <person name="Liang C."/>
            <person name="Lipzen A."/>
            <person name="Lutzoni F."/>
            <person name="Magnuson J."/>
            <person name="Mondo S."/>
            <person name="Nolan M."/>
            <person name="Ohm R."/>
            <person name="Pangilinan J."/>
            <person name="Park H.-J."/>
            <person name="Ramirez L."/>
            <person name="Alfaro M."/>
            <person name="Sun H."/>
            <person name="Tritt A."/>
            <person name="Yoshinaga Y."/>
            <person name="Zwiers L.-H."/>
            <person name="Turgeon B.G."/>
            <person name="Goodwin S.B."/>
            <person name="Spatafora J.W."/>
            <person name="Crous P.W."/>
            <person name="Grigoriev I.V."/>
        </authorList>
    </citation>
    <scope>NUCLEOTIDE SEQUENCE</scope>
    <source>
        <strain evidence="9 11">CBS 781.70</strain>
    </source>
</reference>
<keyword evidence="3" id="KW-1003">Cell membrane</keyword>
<dbReference type="OrthoDB" id="1368at2759"/>
<dbReference type="GeneID" id="54417357"/>
<feature type="transmembrane region" description="Helical" evidence="8">
    <location>
        <begin position="74"/>
        <end position="94"/>
    </location>
</feature>
<evidence type="ECO:0000256" key="8">
    <source>
        <dbReference type="SAM" id="Phobius"/>
    </source>
</evidence>
<reference evidence="11" key="2">
    <citation type="submission" date="2020-04" db="EMBL/GenBank/DDBJ databases">
        <authorList>
            <consortium name="NCBI Genome Project"/>
        </authorList>
    </citation>
    <scope>NUCLEOTIDE SEQUENCE</scope>
    <source>
        <strain evidence="11">CBS 781.70</strain>
    </source>
</reference>
<dbReference type="EMBL" id="ML975180">
    <property type="protein sequence ID" value="KAF1808685.1"/>
    <property type="molecule type" value="Genomic_DNA"/>
</dbReference>